<evidence type="ECO:0000313" key="3">
    <source>
        <dbReference type="Proteomes" id="UP000054010"/>
    </source>
</evidence>
<dbReference type="HOGENOM" id="CLU_483004_0_0_0"/>
<protein>
    <recommendedName>
        <fullName evidence="1">Ternary complex associated domain-containing protein</fullName>
    </recommendedName>
</protein>
<feature type="domain" description="Ternary complex associated" evidence="1">
    <location>
        <begin position="54"/>
        <end position="474"/>
    </location>
</feature>
<evidence type="ECO:0000313" key="2">
    <source>
        <dbReference type="EMBL" id="EFO81455.1"/>
    </source>
</evidence>
<dbReference type="OrthoDB" id="9806482at2"/>
<sequence>MLTPDAIEITFDHALDGVDRTHLCTLISDLFANQPAVARVQVQALPGSSAGLSSLSLVLAQPITADGAQYCPMVIRIGQAEAIQAEYKNYTQYVEPFTKSERAQLHHTSRYGSLAAMSYTYLGSVKQPIQTLRDNLWQQPDQLRALAAIRNLFSDTLVGSGQNGWHTNARLFADQRPGWFYNRVLPPVLSLRDVRVQCGNVNAAEVRHLLAYADQPQAYHLVGQRVSVGCCAEYPKMQVVEQQTMKDGQVRLRLHLLANHPVPTTGIYRPLDPIAARLELIVPGAQVAQVRADLELGAAFEGRVVSTRYTMLADQIRSYGLQQVENLLGQELGDPLAIYGTLFDTPMHLHTSIIHGDLNLGNILMREYPSNGMVAWLIDFDQTRPGGHTVFDLVKLETEYKLHILTHRLRSRNEVLRLEAALHAALTKPSEVERYLAGNRELVRAYEFILGLRQLALNPSQGTHPYPYEYYVGLIGYGLAALKYRNLYEQGRERWVQPQAQIEPLASVAYLSAAYAASVIDQTWEFKAWPSPVRGSPRTQRSCRAGITHPLYHHCLRRSSIGGS</sequence>
<dbReference type="Proteomes" id="UP000054010">
    <property type="component" value="Unassembled WGS sequence"/>
</dbReference>
<dbReference type="SUPFAM" id="SSF56112">
    <property type="entry name" value="Protein kinase-like (PK-like)"/>
    <property type="match status" value="1"/>
</dbReference>
<dbReference type="Pfam" id="PF19974">
    <property type="entry name" value="TCAD9"/>
    <property type="match status" value="1"/>
</dbReference>
<proteinExistence type="predicted"/>
<dbReference type="InterPro" id="IPR011009">
    <property type="entry name" value="Kinase-like_dom_sf"/>
</dbReference>
<dbReference type="AlphaFoldDB" id="E1IBN6"/>
<dbReference type="InterPro" id="IPR045544">
    <property type="entry name" value="TCAD9"/>
</dbReference>
<reference evidence="2 3" key="1">
    <citation type="journal article" date="2011" name="J. Bacteriol.">
        <title>Draft genome sequence of the anoxygenic filamentous phototrophic bacterium Oscillochloris trichoides subsp. DG-6.</title>
        <authorList>
            <person name="Kuznetsov B.B."/>
            <person name="Ivanovsky R.N."/>
            <person name="Keppen O.I."/>
            <person name="Sukhacheva M.V."/>
            <person name="Bumazhkin B.K."/>
            <person name="Patutina E.O."/>
            <person name="Beletsky A.V."/>
            <person name="Mardanov A.V."/>
            <person name="Baslerov R.V."/>
            <person name="Panteleeva A.N."/>
            <person name="Kolganova T.V."/>
            <person name="Ravin N.V."/>
            <person name="Skryabin K.G."/>
        </authorList>
    </citation>
    <scope>NUCLEOTIDE SEQUENCE [LARGE SCALE GENOMIC DNA]</scope>
    <source>
        <strain evidence="2 3">DG-6</strain>
    </source>
</reference>
<dbReference type="EMBL" id="ADVR01000012">
    <property type="protein sequence ID" value="EFO81455.1"/>
    <property type="molecule type" value="Genomic_DNA"/>
</dbReference>
<organism evidence="2 3">
    <name type="scientific">Oscillochloris trichoides DG-6</name>
    <dbReference type="NCBI Taxonomy" id="765420"/>
    <lineage>
        <taxon>Bacteria</taxon>
        <taxon>Bacillati</taxon>
        <taxon>Chloroflexota</taxon>
        <taxon>Chloroflexia</taxon>
        <taxon>Chloroflexales</taxon>
        <taxon>Chloroflexineae</taxon>
        <taxon>Oscillochloridaceae</taxon>
        <taxon>Oscillochloris</taxon>
    </lineage>
</organism>
<comment type="caution">
    <text evidence="2">The sequence shown here is derived from an EMBL/GenBank/DDBJ whole genome shotgun (WGS) entry which is preliminary data.</text>
</comment>
<keyword evidence="3" id="KW-1185">Reference proteome</keyword>
<evidence type="ECO:0000259" key="1">
    <source>
        <dbReference type="Pfam" id="PF19974"/>
    </source>
</evidence>
<name>E1IBN6_9CHLR</name>
<gene>
    <name evidence="2" type="ORF">OSCT_0737</name>
</gene>
<dbReference type="STRING" id="765420.OSCT_0737"/>
<accession>E1IBN6</accession>
<dbReference type="Gene3D" id="3.90.1200.10">
    <property type="match status" value="1"/>
</dbReference>